<evidence type="ECO:0000259" key="1">
    <source>
        <dbReference type="PROSITE" id="PS50208"/>
    </source>
</evidence>
<dbReference type="SUPFAM" id="SSF52129">
    <property type="entry name" value="Caspase-like"/>
    <property type="match status" value="1"/>
</dbReference>
<dbReference type="Gene3D" id="3.40.50.1460">
    <property type="match status" value="1"/>
</dbReference>
<dbReference type="PROSITE" id="PS50208">
    <property type="entry name" value="CASPASE_P20"/>
    <property type="match status" value="1"/>
</dbReference>
<protein>
    <recommendedName>
        <fullName evidence="1">Caspase family p20 domain-containing protein</fullName>
    </recommendedName>
</protein>
<dbReference type="InterPro" id="IPR001309">
    <property type="entry name" value="Pept_C14_p20"/>
</dbReference>
<sequence length="205" mass="23813">MDSIPRGKAFIFVAIKELLNEAKRFASVYRQLYFDVEIHLIQNCQQMVSPLQIVANQVYQGNALIVMYIGHGYDEKIWINDGEEQRICNIVDIFSVGKCDNTFKEVPKIFVFNCCRNKIPVTALVGFHITDNNQVLFDMSPISKNWHTNNTRTYICHTCSEEEFEKSSGQRPEIRQFMVTRDLYFNPGQPENIKNYVTSVKLIEN</sequence>
<keyword evidence="3" id="KW-1185">Reference proteome</keyword>
<dbReference type="InterPro" id="IPR029030">
    <property type="entry name" value="Caspase-like_dom_sf"/>
</dbReference>
<name>A0A7R9M941_9ACAR</name>
<gene>
    <name evidence="2" type="ORF">ONB1V03_LOCUS11223</name>
</gene>
<evidence type="ECO:0000313" key="2">
    <source>
        <dbReference type="EMBL" id="CAD7654576.1"/>
    </source>
</evidence>
<proteinExistence type="predicted"/>
<dbReference type="Proteomes" id="UP000728032">
    <property type="component" value="Unassembled WGS sequence"/>
</dbReference>
<dbReference type="GO" id="GO:0006508">
    <property type="term" value="P:proteolysis"/>
    <property type="evidence" value="ECO:0007669"/>
    <property type="project" value="InterPro"/>
</dbReference>
<dbReference type="Pfam" id="PF00656">
    <property type="entry name" value="Peptidase_C14"/>
    <property type="match status" value="1"/>
</dbReference>
<dbReference type="InterPro" id="IPR011600">
    <property type="entry name" value="Pept_C14_caspase"/>
</dbReference>
<evidence type="ECO:0000313" key="3">
    <source>
        <dbReference type="Proteomes" id="UP000728032"/>
    </source>
</evidence>
<organism evidence="2">
    <name type="scientific">Oppiella nova</name>
    <dbReference type="NCBI Taxonomy" id="334625"/>
    <lineage>
        <taxon>Eukaryota</taxon>
        <taxon>Metazoa</taxon>
        <taxon>Ecdysozoa</taxon>
        <taxon>Arthropoda</taxon>
        <taxon>Chelicerata</taxon>
        <taxon>Arachnida</taxon>
        <taxon>Acari</taxon>
        <taxon>Acariformes</taxon>
        <taxon>Sarcoptiformes</taxon>
        <taxon>Oribatida</taxon>
        <taxon>Brachypylina</taxon>
        <taxon>Oppioidea</taxon>
        <taxon>Oppiidae</taxon>
        <taxon>Oppiella</taxon>
    </lineage>
</organism>
<dbReference type="EMBL" id="OC923016">
    <property type="protein sequence ID" value="CAD7654576.1"/>
    <property type="molecule type" value="Genomic_DNA"/>
</dbReference>
<dbReference type="EMBL" id="CAJPVJ010008191">
    <property type="protein sequence ID" value="CAG2171763.1"/>
    <property type="molecule type" value="Genomic_DNA"/>
</dbReference>
<reference evidence="2" key="1">
    <citation type="submission" date="2020-11" db="EMBL/GenBank/DDBJ databases">
        <authorList>
            <person name="Tran Van P."/>
        </authorList>
    </citation>
    <scope>NUCLEOTIDE SEQUENCE</scope>
</reference>
<accession>A0A7R9M941</accession>
<dbReference type="AlphaFoldDB" id="A0A7R9M941"/>
<feature type="domain" description="Caspase family p20" evidence="1">
    <location>
        <begin position="21"/>
        <end position="119"/>
    </location>
</feature>
<dbReference type="GO" id="GO:0004197">
    <property type="term" value="F:cysteine-type endopeptidase activity"/>
    <property type="evidence" value="ECO:0007669"/>
    <property type="project" value="InterPro"/>
</dbReference>